<gene>
    <name evidence="7" type="ORF">BIU88_02185</name>
</gene>
<keyword evidence="2" id="KW-1003">Cell membrane</keyword>
<sequence length="306" mass="34792">MDTSLPASWLRTDAPSPRYHAIKLPFSRFTWLPFADIPATYDLFDLYRDLKDSFPEGFVIRGCHPHISELFHSLRHDTFRSGIEAVLRLSDSSHFDGKKVRAALKRGWRHGVVEELPPGAMRSGRFRALFASSRHAGKPQLRHVFRSDPLHASRCFVFSSISGNWLACVTLSRQGAKAYHTELMLRSRHAPGDIMECLITEISARLREEGAEELSLGEVPFLLHKDDHQPLNLLEQMVFSAAPMFRHAYDYENLYFFKNKFQPVWRTMRLCAGPGVRFSPSFLTELAWSMGVVELLMFGGLAVPGG</sequence>
<dbReference type="EMBL" id="CP017305">
    <property type="protein sequence ID" value="AOS83056.1"/>
    <property type="molecule type" value="Genomic_DNA"/>
</dbReference>
<dbReference type="OrthoDB" id="594838at2"/>
<dbReference type="GO" id="GO:0016755">
    <property type="term" value="F:aminoacyltransferase activity"/>
    <property type="evidence" value="ECO:0007669"/>
    <property type="project" value="TreeGrafter"/>
</dbReference>
<dbReference type="Pfam" id="PF09924">
    <property type="entry name" value="LPG_synthase_C"/>
    <property type="match status" value="1"/>
</dbReference>
<evidence type="ECO:0000256" key="1">
    <source>
        <dbReference type="ARBA" id="ARBA00004651"/>
    </source>
</evidence>
<dbReference type="PANTHER" id="PTHR34697:SF2">
    <property type="entry name" value="PHOSPHATIDYLGLYCEROL LYSYLTRANSFERASE"/>
    <property type="match status" value="1"/>
</dbReference>
<dbReference type="GO" id="GO:0005886">
    <property type="term" value="C:plasma membrane"/>
    <property type="evidence" value="ECO:0007669"/>
    <property type="project" value="UniProtKB-SubCell"/>
</dbReference>
<dbReference type="InterPro" id="IPR024320">
    <property type="entry name" value="LPG_synthase_C"/>
</dbReference>
<comment type="subcellular location">
    <subcellularLocation>
        <location evidence="1">Cell membrane</location>
        <topology evidence="1">Multi-pass membrane protein</topology>
    </subcellularLocation>
</comment>
<evidence type="ECO:0000259" key="6">
    <source>
        <dbReference type="Pfam" id="PF09924"/>
    </source>
</evidence>
<keyword evidence="5" id="KW-0472">Membrane</keyword>
<accession>A0A1D8CVZ6</accession>
<keyword evidence="4" id="KW-1133">Transmembrane helix</keyword>
<dbReference type="STRING" id="274537.BIU88_02185"/>
<keyword evidence="8" id="KW-1185">Reference proteome</keyword>
<proteinExistence type="predicted"/>
<dbReference type="GO" id="GO:0055091">
    <property type="term" value="P:phospholipid homeostasis"/>
    <property type="evidence" value="ECO:0007669"/>
    <property type="project" value="TreeGrafter"/>
</dbReference>
<dbReference type="RefSeq" id="WP_069808784.1">
    <property type="nucleotide sequence ID" value="NZ_CP017305.1"/>
</dbReference>
<dbReference type="AlphaFoldDB" id="A0A1D8CVZ6"/>
<dbReference type="KEGG" id="clz:BIU88_02185"/>
<evidence type="ECO:0000256" key="4">
    <source>
        <dbReference type="ARBA" id="ARBA00022989"/>
    </source>
</evidence>
<evidence type="ECO:0000256" key="5">
    <source>
        <dbReference type="ARBA" id="ARBA00023136"/>
    </source>
</evidence>
<evidence type="ECO:0000256" key="3">
    <source>
        <dbReference type="ARBA" id="ARBA00022692"/>
    </source>
</evidence>
<dbReference type="Proteomes" id="UP000095185">
    <property type="component" value="Chromosome"/>
</dbReference>
<name>A0A1D8CVZ6_CHLLM</name>
<organism evidence="7 8">
    <name type="scientific">Chlorobaculum limnaeum</name>
    <dbReference type="NCBI Taxonomy" id="274537"/>
    <lineage>
        <taxon>Bacteria</taxon>
        <taxon>Pseudomonadati</taxon>
        <taxon>Chlorobiota</taxon>
        <taxon>Chlorobiia</taxon>
        <taxon>Chlorobiales</taxon>
        <taxon>Chlorobiaceae</taxon>
        <taxon>Chlorobaculum</taxon>
    </lineage>
</organism>
<evidence type="ECO:0000313" key="7">
    <source>
        <dbReference type="EMBL" id="AOS83056.1"/>
    </source>
</evidence>
<evidence type="ECO:0000313" key="8">
    <source>
        <dbReference type="Proteomes" id="UP000095185"/>
    </source>
</evidence>
<dbReference type="PANTHER" id="PTHR34697">
    <property type="entry name" value="PHOSPHATIDYLGLYCEROL LYSYLTRANSFERASE"/>
    <property type="match status" value="1"/>
</dbReference>
<dbReference type="InterPro" id="IPR051211">
    <property type="entry name" value="PG_lysyltransferase"/>
</dbReference>
<feature type="domain" description="Phosphatidylglycerol lysyltransferase C-terminal" evidence="6">
    <location>
        <begin position="33"/>
        <end position="267"/>
    </location>
</feature>
<keyword evidence="3" id="KW-0812">Transmembrane</keyword>
<reference evidence="7" key="1">
    <citation type="submission" date="2016-09" db="EMBL/GenBank/DDBJ databases">
        <title>Genome sequence of Chlorobaculum limnaeum.</title>
        <authorList>
            <person name="Liu Z."/>
            <person name="Tank M."/>
            <person name="Bryant D.A."/>
        </authorList>
    </citation>
    <scope>NUCLEOTIDE SEQUENCE [LARGE SCALE GENOMIC DNA]</scope>
    <source>
        <strain evidence="7">DSM 1677</strain>
    </source>
</reference>
<evidence type="ECO:0000256" key="2">
    <source>
        <dbReference type="ARBA" id="ARBA00022475"/>
    </source>
</evidence>
<protein>
    <recommendedName>
        <fullName evidence="6">Phosphatidylglycerol lysyltransferase C-terminal domain-containing protein</fullName>
    </recommendedName>
</protein>